<organism evidence="5 6">
    <name type="scientific">Amborella trichopoda</name>
    <dbReference type="NCBI Taxonomy" id="13333"/>
    <lineage>
        <taxon>Eukaryota</taxon>
        <taxon>Viridiplantae</taxon>
        <taxon>Streptophyta</taxon>
        <taxon>Embryophyta</taxon>
        <taxon>Tracheophyta</taxon>
        <taxon>Spermatophyta</taxon>
        <taxon>Magnoliopsida</taxon>
        <taxon>Amborellales</taxon>
        <taxon>Amborellaceae</taxon>
        <taxon>Amborella</taxon>
    </lineage>
</organism>
<name>W1PY39_AMBTC</name>
<evidence type="ECO:0008006" key="7">
    <source>
        <dbReference type="Google" id="ProtNLM"/>
    </source>
</evidence>
<dbReference type="GO" id="GO:0005886">
    <property type="term" value="C:plasma membrane"/>
    <property type="evidence" value="ECO:0000318"/>
    <property type="project" value="GO_Central"/>
</dbReference>
<sequence>MTLFSKVALDVGMNQYVFVAYRQATATIFLAPFAYFLERVESVHIRSLRGLAKVIGVMVCMGGALIIALYKGPPLNQHHLTLGETHTVASHIDVASGRDWIKGTFLLLAANATWSLWLVLQGPLVMSCGSNLLLTTLQCLFSSLQSALVALALERSPNSWKLGWDLKLISVAYCV</sequence>
<keyword evidence="3 4" id="KW-0472">Membrane</keyword>
<dbReference type="EMBL" id="KI392591">
    <property type="protein sequence ID" value="ERN12969.1"/>
    <property type="molecule type" value="Genomic_DNA"/>
</dbReference>
<evidence type="ECO:0000313" key="6">
    <source>
        <dbReference type="Proteomes" id="UP000017836"/>
    </source>
</evidence>
<dbReference type="Gramene" id="ERN12969">
    <property type="protein sequence ID" value="ERN12969"/>
    <property type="gene ID" value="AMTR_s00040p00030680"/>
</dbReference>
<proteinExistence type="predicted"/>
<dbReference type="Proteomes" id="UP000017836">
    <property type="component" value="Unassembled WGS sequence"/>
</dbReference>
<keyword evidence="2 4" id="KW-1133">Transmembrane helix</keyword>
<dbReference type="GO" id="GO:0022857">
    <property type="term" value="F:transmembrane transporter activity"/>
    <property type="evidence" value="ECO:0007669"/>
    <property type="project" value="InterPro"/>
</dbReference>
<evidence type="ECO:0000313" key="5">
    <source>
        <dbReference type="EMBL" id="ERN12969.1"/>
    </source>
</evidence>
<dbReference type="OMA" id="ERSPNSW"/>
<dbReference type="HOGENOM" id="CLU_025359_4_1_1"/>
<evidence type="ECO:0000256" key="3">
    <source>
        <dbReference type="ARBA" id="ARBA00023136"/>
    </source>
</evidence>
<keyword evidence="6" id="KW-1185">Reference proteome</keyword>
<feature type="transmembrane region" description="Helical" evidence="4">
    <location>
        <begin position="50"/>
        <end position="70"/>
    </location>
</feature>
<evidence type="ECO:0000256" key="4">
    <source>
        <dbReference type="SAM" id="Phobius"/>
    </source>
</evidence>
<keyword evidence="1 4" id="KW-0812">Transmembrane</keyword>
<evidence type="ECO:0000256" key="2">
    <source>
        <dbReference type="ARBA" id="ARBA00022989"/>
    </source>
</evidence>
<gene>
    <name evidence="5" type="ORF">AMTR_s00040p00030680</name>
</gene>
<dbReference type="InterPro" id="IPR030184">
    <property type="entry name" value="WAT1-related"/>
</dbReference>
<accession>W1PY39</accession>
<dbReference type="AlphaFoldDB" id="W1PY39"/>
<protein>
    <recommendedName>
        <fullName evidence="7">WAT1-related protein</fullName>
    </recommendedName>
</protein>
<reference evidence="6" key="1">
    <citation type="journal article" date="2013" name="Science">
        <title>The Amborella genome and the evolution of flowering plants.</title>
        <authorList>
            <consortium name="Amborella Genome Project"/>
        </authorList>
    </citation>
    <scope>NUCLEOTIDE SEQUENCE [LARGE SCALE GENOMIC DNA]</scope>
</reference>
<feature type="transmembrane region" description="Helical" evidence="4">
    <location>
        <begin position="20"/>
        <end position="38"/>
    </location>
</feature>
<evidence type="ECO:0000256" key="1">
    <source>
        <dbReference type="ARBA" id="ARBA00022692"/>
    </source>
</evidence>
<dbReference type="PANTHER" id="PTHR31218">
    <property type="entry name" value="WAT1-RELATED PROTEIN"/>
    <property type="match status" value="1"/>
</dbReference>